<keyword evidence="3" id="KW-1185">Reference proteome</keyword>
<dbReference type="InterPro" id="IPR019099">
    <property type="entry name" value="Uncharacterised_PGPGW_TM"/>
</dbReference>
<gene>
    <name evidence="2" type="ORF">ACFQNG_14210</name>
</gene>
<name>A0ABW2RMC8_9BACL</name>
<reference evidence="3" key="1">
    <citation type="journal article" date="2019" name="Int. J. Syst. Evol. Microbiol.">
        <title>The Global Catalogue of Microorganisms (GCM) 10K type strain sequencing project: providing services to taxonomists for standard genome sequencing and annotation.</title>
        <authorList>
            <consortium name="The Broad Institute Genomics Platform"/>
            <consortium name="The Broad Institute Genome Sequencing Center for Infectious Disease"/>
            <person name="Wu L."/>
            <person name="Ma J."/>
        </authorList>
    </citation>
    <scope>NUCLEOTIDE SEQUENCE [LARGE SCALE GENOMIC DNA]</scope>
    <source>
        <strain evidence="3">CGMCC 1.12942</strain>
    </source>
</reference>
<comment type="caution">
    <text evidence="2">The sequence shown here is derived from an EMBL/GenBank/DDBJ whole genome shotgun (WGS) entry which is preliminary data.</text>
</comment>
<protein>
    <submittedName>
        <fullName evidence="2">PGPGW domain-containing protein</fullName>
    </submittedName>
</protein>
<keyword evidence="1" id="KW-0472">Membrane</keyword>
<dbReference type="Pfam" id="PF09656">
    <property type="entry name" value="PGPGW"/>
    <property type="match status" value="1"/>
</dbReference>
<organism evidence="2 3">
    <name type="scientific">Laceyella putida</name>
    <dbReference type="NCBI Taxonomy" id="110101"/>
    <lineage>
        <taxon>Bacteria</taxon>
        <taxon>Bacillati</taxon>
        <taxon>Bacillota</taxon>
        <taxon>Bacilli</taxon>
        <taxon>Bacillales</taxon>
        <taxon>Thermoactinomycetaceae</taxon>
        <taxon>Laceyella</taxon>
    </lineage>
</organism>
<keyword evidence="1" id="KW-1133">Transmembrane helix</keyword>
<keyword evidence="1" id="KW-0812">Transmembrane</keyword>
<evidence type="ECO:0000313" key="2">
    <source>
        <dbReference type="EMBL" id="MFC7442242.1"/>
    </source>
</evidence>
<proteinExistence type="predicted"/>
<dbReference type="RefSeq" id="WP_379865994.1">
    <property type="nucleotide sequence ID" value="NZ_JBHTBW010000047.1"/>
</dbReference>
<feature type="transmembrane region" description="Helical" evidence="1">
    <location>
        <begin position="12"/>
        <end position="43"/>
    </location>
</feature>
<dbReference type="Proteomes" id="UP001596500">
    <property type="component" value="Unassembled WGS sequence"/>
</dbReference>
<accession>A0ABW2RMC8</accession>
<evidence type="ECO:0000313" key="3">
    <source>
        <dbReference type="Proteomes" id="UP001596500"/>
    </source>
</evidence>
<sequence>MNSAKTTLLYTILGWTFLILGVLGLFLPFLQGILFLLIGLYLLSKSSPWAKRLLERMKMRYPKLSSKLEDWIHRVEHWVARSDKKKKKWDAKAPDKG</sequence>
<evidence type="ECO:0000256" key="1">
    <source>
        <dbReference type="SAM" id="Phobius"/>
    </source>
</evidence>
<dbReference type="EMBL" id="JBHTBW010000047">
    <property type="protein sequence ID" value="MFC7442242.1"/>
    <property type="molecule type" value="Genomic_DNA"/>
</dbReference>